<protein>
    <submittedName>
        <fullName evidence="1">Uncharacterized protein</fullName>
    </submittedName>
</protein>
<proteinExistence type="predicted"/>
<evidence type="ECO:0000313" key="1">
    <source>
        <dbReference type="EMBL" id="CDW37282.1"/>
    </source>
</evidence>
<organism evidence="1">
    <name type="scientific">Lepeophtheirus salmonis</name>
    <name type="common">Salmon louse</name>
    <name type="synonym">Caligus salmonis</name>
    <dbReference type="NCBI Taxonomy" id="72036"/>
    <lineage>
        <taxon>Eukaryota</taxon>
        <taxon>Metazoa</taxon>
        <taxon>Ecdysozoa</taxon>
        <taxon>Arthropoda</taxon>
        <taxon>Crustacea</taxon>
        <taxon>Multicrustacea</taxon>
        <taxon>Hexanauplia</taxon>
        <taxon>Copepoda</taxon>
        <taxon>Siphonostomatoida</taxon>
        <taxon>Caligidae</taxon>
        <taxon>Lepeophtheirus</taxon>
    </lineage>
</organism>
<sequence>MYLTDYWVRKTDFDKIRNHSYTMTSLLKSVVEVQDQSYRCYGITLYFY</sequence>
<dbReference type="EMBL" id="HACA01019921">
    <property type="protein sequence ID" value="CDW37282.1"/>
    <property type="molecule type" value="Transcribed_RNA"/>
</dbReference>
<accession>A0A0K2UH33</accession>
<reference evidence="1" key="1">
    <citation type="submission" date="2014-05" db="EMBL/GenBank/DDBJ databases">
        <authorList>
            <person name="Chronopoulou M."/>
        </authorList>
    </citation>
    <scope>NUCLEOTIDE SEQUENCE</scope>
    <source>
        <tissue evidence="1">Whole organism</tissue>
    </source>
</reference>
<name>A0A0K2UH33_LEPSM</name>
<dbReference type="AlphaFoldDB" id="A0A0K2UH33"/>